<dbReference type="InterPro" id="IPR017665">
    <property type="entry name" value="Guanylate_kinase"/>
</dbReference>
<evidence type="ECO:0000256" key="3">
    <source>
        <dbReference type="ARBA" id="ARBA00022679"/>
    </source>
</evidence>
<dbReference type="PROSITE" id="PS50052">
    <property type="entry name" value="GUANYLATE_KINASE_2"/>
    <property type="match status" value="1"/>
</dbReference>
<evidence type="ECO:0000313" key="9">
    <source>
        <dbReference type="Proteomes" id="UP001174909"/>
    </source>
</evidence>
<dbReference type="Gene3D" id="3.40.50.300">
    <property type="entry name" value="P-loop containing nucleotide triphosphate hydrolases"/>
    <property type="match status" value="1"/>
</dbReference>
<evidence type="ECO:0000313" key="8">
    <source>
        <dbReference type="EMBL" id="CAI8042299.1"/>
    </source>
</evidence>
<name>A0AA35T6Q5_GEOBA</name>
<evidence type="ECO:0000259" key="7">
    <source>
        <dbReference type="PROSITE" id="PS50052"/>
    </source>
</evidence>
<organism evidence="8 9">
    <name type="scientific">Geodia barretti</name>
    <name type="common">Barrett's horny sponge</name>
    <dbReference type="NCBI Taxonomy" id="519541"/>
    <lineage>
        <taxon>Eukaryota</taxon>
        <taxon>Metazoa</taxon>
        <taxon>Porifera</taxon>
        <taxon>Demospongiae</taxon>
        <taxon>Heteroscleromorpha</taxon>
        <taxon>Tetractinellida</taxon>
        <taxon>Astrophorina</taxon>
        <taxon>Geodiidae</taxon>
        <taxon>Geodia</taxon>
    </lineage>
</organism>
<feature type="domain" description="Guanylate kinase-like" evidence="7">
    <location>
        <begin position="15"/>
        <end position="195"/>
    </location>
</feature>
<evidence type="ECO:0000256" key="4">
    <source>
        <dbReference type="ARBA" id="ARBA00022741"/>
    </source>
</evidence>
<dbReference type="Gene3D" id="3.30.63.10">
    <property type="entry name" value="Guanylate Kinase phosphate binding domain"/>
    <property type="match status" value="1"/>
</dbReference>
<reference evidence="8" key="1">
    <citation type="submission" date="2023-03" db="EMBL/GenBank/DDBJ databases">
        <authorList>
            <person name="Steffen K."/>
            <person name="Cardenas P."/>
        </authorList>
    </citation>
    <scope>NUCLEOTIDE SEQUENCE</scope>
</reference>
<keyword evidence="6" id="KW-0067">ATP-binding</keyword>
<comment type="similarity">
    <text evidence="1">Belongs to the guanylate kinase family.</text>
</comment>
<dbReference type="PANTHER" id="PTHR23117">
    <property type="entry name" value="GUANYLATE KINASE-RELATED"/>
    <property type="match status" value="1"/>
</dbReference>
<dbReference type="SUPFAM" id="SSF52540">
    <property type="entry name" value="P-loop containing nucleoside triphosphate hydrolases"/>
    <property type="match status" value="1"/>
</dbReference>
<dbReference type="GO" id="GO:0004385">
    <property type="term" value="F:GMP kinase activity"/>
    <property type="evidence" value="ECO:0007669"/>
    <property type="project" value="UniProtKB-EC"/>
</dbReference>
<keyword evidence="4" id="KW-0547">Nucleotide-binding</keyword>
<dbReference type="FunFam" id="3.30.63.10:FF:000002">
    <property type="entry name" value="Guanylate kinase 1"/>
    <property type="match status" value="1"/>
</dbReference>
<dbReference type="NCBIfam" id="NF011325">
    <property type="entry name" value="PRK14738.1"/>
    <property type="match status" value="1"/>
</dbReference>
<dbReference type="InterPro" id="IPR008145">
    <property type="entry name" value="GK/Ca_channel_bsu"/>
</dbReference>
<dbReference type="InterPro" id="IPR027417">
    <property type="entry name" value="P-loop_NTPase"/>
</dbReference>
<evidence type="ECO:0000256" key="1">
    <source>
        <dbReference type="ARBA" id="ARBA00005790"/>
    </source>
</evidence>
<keyword evidence="3" id="KW-0808">Transferase</keyword>
<dbReference type="InterPro" id="IPR008144">
    <property type="entry name" value="Guanylate_kin-like_dom"/>
</dbReference>
<sequence>MVGSSELPHASPAPPLLVVISGPSASGKSSVVSGLRQLERPWHFAVTATTRPQRSGEVDGRDYIFLEVETFLRMRERDELLESAQVYDRWYGVPRQQVRDPLIAGKDVILGIDVQGAATIRQIAPEALTIFVMPASLDELSSRLSGRGTEGAAEMQRRLDEASVELARIAEFDYRVVNRNGELDATVHEVDAIIAAEKCRVNPRLVQFL</sequence>
<keyword evidence="9" id="KW-1185">Reference proteome</keyword>
<dbReference type="Proteomes" id="UP001174909">
    <property type="component" value="Unassembled WGS sequence"/>
</dbReference>
<protein>
    <recommendedName>
        <fullName evidence="2">guanylate kinase</fullName>
        <ecNumber evidence="2">2.7.4.8</ecNumber>
    </recommendedName>
</protein>
<gene>
    <name evidence="8" type="ORF">GBAR_LOCUS23507</name>
</gene>
<dbReference type="AlphaFoldDB" id="A0AA35T6Q5"/>
<proteinExistence type="inferred from homology"/>
<evidence type="ECO:0000256" key="2">
    <source>
        <dbReference type="ARBA" id="ARBA00012961"/>
    </source>
</evidence>
<dbReference type="GO" id="GO:0005829">
    <property type="term" value="C:cytosol"/>
    <property type="evidence" value="ECO:0007669"/>
    <property type="project" value="TreeGrafter"/>
</dbReference>
<dbReference type="Pfam" id="PF00625">
    <property type="entry name" value="Guanylate_kin"/>
    <property type="match status" value="1"/>
</dbReference>
<dbReference type="NCBIfam" id="TIGR03263">
    <property type="entry name" value="guanyl_kin"/>
    <property type="match status" value="1"/>
</dbReference>
<dbReference type="PROSITE" id="PS00856">
    <property type="entry name" value="GUANYLATE_KINASE_1"/>
    <property type="match status" value="1"/>
</dbReference>
<dbReference type="EC" id="2.7.4.8" evidence="2"/>
<dbReference type="EMBL" id="CASHTH010003255">
    <property type="protein sequence ID" value="CAI8042299.1"/>
    <property type="molecule type" value="Genomic_DNA"/>
</dbReference>
<evidence type="ECO:0000256" key="6">
    <source>
        <dbReference type="ARBA" id="ARBA00022840"/>
    </source>
</evidence>
<keyword evidence="5 8" id="KW-0418">Kinase</keyword>
<accession>A0AA35T6Q5</accession>
<dbReference type="SMART" id="SM00072">
    <property type="entry name" value="GuKc"/>
    <property type="match status" value="1"/>
</dbReference>
<dbReference type="CDD" id="cd00071">
    <property type="entry name" value="GMPK"/>
    <property type="match status" value="1"/>
</dbReference>
<evidence type="ECO:0000256" key="5">
    <source>
        <dbReference type="ARBA" id="ARBA00022777"/>
    </source>
</evidence>
<dbReference type="PANTHER" id="PTHR23117:SF13">
    <property type="entry name" value="GUANYLATE KINASE"/>
    <property type="match status" value="1"/>
</dbReference>
<dbReference type="GO" id="GO:0005524">
    <property type="term" value="F:ATP binding"/>
    <property type="evidence" value="ECO:0007669"/>
    <property type="project" value="UniProtKB-KW"/>
</dbReference>
<dbReference type="InterPro" id="IPR020590">
    <property type="entry name" value="Guanylate_kinase_CS"/>
</dbReference>
<comment type="caution">
    <text evidence="8">The sequence shown here is derived from an EMBL/GenBank/DDBJ whole genome shotgun (WGS) entry which is preliminary data.</text>
</comment>